<name>A0A5C4LWF9_9PSEU</name>
<proteinExistence type="predicted"/>
<sequence>MSSDAHSRRIDAVVEEFGIDAVVLDRTTTLSILTATLRDLHAFEHLDPTGMPSHEAEGTDRG</sequence>
<protein>
    <submittedName>
        <fullName evidence="1">Uncharacterized protein</fullName>
    </submittedName>
</protein>
<dbReference type="EMBL" id="VDFW01000018">
    <property type="protein sequence ID" value="TNC23782.1"/>
    <property type="molecule type" value="Genomic_DNA"/>
</dbReference>
<dbReference type="Proteomes" id="UP000305546">
    <property type="component" value="Unassembled WGS sequence"/>
</dbReference>
<dbReference type="AlphaFoldDB" id="A0A5C4LWF9"/>
<organism evidence="1 2">
    <name type="scientific">Amycolatopsis alkalitolerans</name>
    <dbReference type="NCBI Taxonomy" id="2547244"/>
    <lineage>
        <taxon>Bacteria</taxon>
        <taxon>Bacillati</taxon>
        <taxon>Actinomycetota</taxon>
        <taxon>Actinomycetes</taxon>
        <taxon>Pseudonocardiales</taxon>
        <taxon>Pseudonocardiaceae</taxon>
        <taxon>Amycolatopsis</taxon>
    </lineage>
</organism>
<comment type="caution">
    <text evidence="1">The sequence shown here is derived from an EMBL/GenBank/DDBJ whole genome shotgun (WGS) entry which is preliminary data.</text>
</comment>
<evidence type="ECO:0000313" key="1">
    <source>
        <dbReference type="EMBL" id="TNC23782.1"/>
    </source>
</evidence>
<reference evidence="1 2" key="1">
    <citation type="submission" date="2019-06" db="EMBL/GenBank/DDBJ databases">
        <title>Amycolatopsis alkalitolerans sp. nov., isolated from Gastrodia elata Blume.</title>
        <authorList>
            <person name="Narsing Rao M.P."/>
            <person name="Li W.J."/>
        </authorList>
    </citation>
    <scope>NUCLEOTIDE SEQUENCE [LARGE SCALE GENOMIC DNA]</scope>
    <source>
        <strain evidence="1 2">SYSUP0005</strain>
    </source>
</reference>
<keyword evidence="2" id="KW-1185">Reference proteome</keyword>
<accession>A0A5C4LWF9</accession>
<dbReference type="RefSeq" id="WP_139098422.1">
    <property type="nucleotide sequence ID" value="NZ_VDFW01000018.1"/>
</dbReference>
<gene>
    <name evidence="1" type="ORF">FG385_20735</name>
</gene>
<evidence type="ECO:0000313" key="2">
    <source>
        <dbReference type="Proteomes" id="UP000305546"/>
    </source>
</evidence>